<dbReference type="Proteomes" id="UP000460549">
    <property type="component" value="Unassembled WGS sequence"/>
</dbReference>
<keyword evidence="11" id="KW-1185">Reference proteome</keyword>
<keyword evidence="2 7" id="KW-0479">Metal-binding</keyword>
<comment type="cofactor">
    <cofactor evidence="7">
        <name>[4Fe-4S] cluster</name>
        <dbReference type="ChEBI" id="CHEBI:49883"/>
    </cofactor>
    <text evidence="7">Binds 1 [4Fe-4S] cluster.</text>
</comment>
<sequence length="346" mass="38019">MFSKRVAMIKDLSIGGNNPIRVQTMYDSQICDTDVDEVIRRIKLLAAMGCDIIRFSYVSSKDKDNFTKICQLSPIPIVADIHFDYKLAIEALKCGAPKIRINPGNIGPKWKSEEVIKAAKDYNAAVRIGLNSGSLPHNDKNLDTPTLMVDTALEYLSWFEAWGFDNSVISLKASDPEITLEANRKLSKMCDYPIHIGVTEAGGIVTSCIRSTWALGNLLKEGIGDTIRVSITGSIEAEVQAAVEILRTLGLRKGGVRIVSCPRCGRHSFDSQGFLNKIENRLLSLNKDITVAIMGCQVNGPGEAKNADVAITGIGNSTFIYRNGELFKKVTFDDAEKVLFDLIEEL</sequence>
<dbReference type="GO" id="GO:0141197">
    <property type="term" value="F:4-hydroxy-3-methylbut-2-enyl-diphosphate synthase activity (flavodoxin)"/>
    <property type="evidence" value="ECO:0007669"/>
    <property type="project" value="UniProtKB-EC"/>
</dbReference>
<proteinExistence type="inferred from homology"/>
<dbReference type="InterPro" id="IPR004588">
    <property type="entry name" value="IspG_bac-typ"/>
</dbReference>
<keyword evidence="3 7" id="KW-0560">Oxidoreductase</keyword>
<keyword evidence="1 7" id="KW-0004">4Fe-4S</keyword>
<dbReference type="UniPathway" id="UPA00056">
    <property type="reaction ID" value="UER00096"/>
</dbReference>
<dbReference type="InterPro" id="IPR011005">
    <property type="entry name" value="Dihydropteroate_synth-like_sf"/>
</dbReference>
<organism evidence="10 11">
    <name type="scientific">Bullifex porci</name>
    <dbReference type="NCBI Taxonomy" id="2606638"/>
    <lineage>
        <taxon>Bacteria</taxon>
        <taxon>Pseudomonadati</taxon>
        <taxon>Spirochaetota</taxon>
        <taxon>Spirochaetia</taxon>
        <taxon>Spirochaetales</taxon>
        <taxon>Spirochaetaceae</taxon>
        <taxon>Bullifex</taxon>
    </lineage>
</organism>
<dbReference type="HAMAP" id="MF_00159">
    <property type="entry name" value="IspG"/>
    <property type="match status" value="1"/>
</dbReference>
<dbReference type="InterPro" id="IPR058578">
    <property type="entry name" value="IspG_TIM"/>
</dbReference>
<evidence type="ECO:0000256" key="7">
    <source>
        <dbReference type="HAMAP-Rule" id="MF_00159"/>
    </source>
</evidence>
<evidence type="ECO:0000256" key="1">
    <source>
        <dbReference type="ARBA" id="ARBA00022485"/>
    </source>
</evidence>
<comment type="function">
    <text evidence="7">Converts 2C-methyl-D-erythritol 2,4-cyclodiphosphate (ME-2,4cPP) into 1-hydroxy-2-methyl-2-(E)-butenyl 4-diphosphate.</text>
</comment>
<evidence type="ECO:0000256" key="4">
    <source>
        <dbReference type="ARBA" id="ARBA00023004"/>
    </source>
</evidence>
<dbReference type="GO" id="GO:0051539">
    <property type="term" value="F:4 iron, 4 sulfur cluster binding"/>
    <property type="evidence" value="ECO:0007669"/>
    <property type="project" value="UniProtKB-UniRule"/>
</dbReference>
<dbReference type="SUPFAM" id="SSF56014">
    <property type="entry name" value="Nitrite and sulphite reductase 4Fe-4S domain-like"/>
    <property type="match status" value="1"/>
</dbReference>
<dbReference type="NCBIfam" id="TIGR00612">
    <property type="entry name" value="ispG_gcpE"/>
    <property type="match status" value="1"/>
</dbReference>
<dbReference type="GO" id="GO:0019288">
    <property type="term" value="P:isopentenyl diphosphate biosynthetic process, methylerythritol 4-phosphate pathway"/>
    <property type="evidence" value="ECO:0007669"/>
    <property type="project" value="UniProtKB-UniRule"/>
</dbReference>
<evidence type="ECO:0000313" key="10">
    <source>
        <dbReference type="EMBL" id="MSU05983.1"/>
    </source>
</evidence>
<evidence type="ECO:0000313" key="11">
    <source>
        <dbReference type="Proteomes" id="UP000460549"/>
    </source>
</evidence>
<comment type="catalytic activity">
    <reaction evidence="7">
        <text>(2E)-4-hydroxy-3-methylbut-2-enyl diphosphate + oxidized [flavodoxin] + H2O + 2 H(+) = 2-C-methyl-D-erythritol 2,4-cyclic diphosphate + reduced [flavodoxin]</text>
        <dbReference type="Rhea" id="RHEA:43604"/>
        <dbReference type="Rhea" id="RHEA-COMP:10622"/>
        <dbReference type="Rhea" id="RHEA-COMP:10623"/>
        <dbReference type="ChEBI" id="CHEBI:15377"/>
        <dbReference type="ChEBI" id="CHEBI:15378"/>
        <dbReference type="ChEBI" id="CHEBI:57618"/>
        <dbReference type="ChEBI" id="CHEBI:58210"/>
        <dbReference type="ChEBI" id="CHEBI:58483"/>
        <dbReference type="ChEBI" id="CHEBI:128753"/>
        <dbReference type="EC" id="1.17.7.3"/>
    </reaction>
</comment>
<feature type="domain" description="IspG TIM-barrel" evidence="8">
    <location>
        <begin position="7"/>
        <end position="242"/>
    </location>
</feature>
<dbReference type="PANTHER" id="PTHR30454:SF0">
    <property type="entry name" value="4-HYDROXY-3-METHYLBUT-2-EN-1-YL DIPHOSPHATE SYNTHASE (FERREDOXIN), CHLOROPLASTIC"/>
    <property type="match status" value="1"/>
</dbReference>
<feature type="domain" description="IspG C-terminal" evidence="9">
    <location>
        <begin position="258"/>
        <end position="344"/>
    </location>
</feature>
<protein>
    <recommendedName>
        <fullName evidence="7">4-hydroxy-3-methylbut-2-en-1-yl diphosphate synthase (flavodoxin)</fullName>
        <ecNumber evidence="7">1.17.7.3</ecNumber>
    </recommendedName>
    <alternativeName>
        <fullName evidence="7">1-hydroxy-2-methyl-2-(E)-butenyl 4-diphosphate synthase</fullName>
    </alternativeName>
</protein>
<dbReference type="EMBL" id="VUNN01000005">
    <property type="protein sequence ID" value="MSU05983.1"/>
    <property type="molecule type" value="Genomic_DNA"/>
</dbReference>
<comment type="similarity">
    <text evidence="7">Belongs to the IspG family.</text>
</comment>
<comment type="pathway">
    <text evidence="7">Isoprenoid biosynthesis; isopentenyl diphosphate biosynthesis via DXP pathway; isopentenyl diphosphate from 1-deoxy-D-xylulose 5-phosphate: step 5/6.</text>
</comment>
<feature type="binding site" evidence="7">
    <location>
        <position position="303"/>
    </location>
    <ligand>
        <name>[4Fe-4S] cluster</name>
        <dbReference type="ChEBI" id="CHEBI:49883"/>
    </ligand>
</feature>
<dbReference type="Pfam" id="PF26540">
    <property type="entry name" value="GcpE_C"/>
    <property type="match status" value="1"/>
</dbReference>
<dbReference type="GO" id="GO:0016114">
    <property type="term" value="P:terpenoid biosynthetic process"/>
    <property type="evidence" value="ECO:0007669"/>
    <property type="project" value="InterPro"/>
</dbReference>
<feature type="binding site" evidence="7">
    <location>
        <position position="261"/>
    </location>
    <ligand>
        <name>[4Fe-4S] cluster</name>
        <dbReference type="ChEBI" id="CHEBI:49883"/>
    </ligand>
</feature>
<keyword evidence="4 7" id="KW-0408">Iron</keyword>
<keyword evidence="5 7" id="KW-0411">Iron-sulfur</keyword>
<dbReference type="Pfam" id="PF04551">
    <property type="entry name" value="GcpE"/>
    <property type="match status" value="1"/>
</dbReference>
<dbReference type="NCBIfam" id="NF001540">
    <property type="entry name" value="PRK00366.1"/>
    <property type="match status" value="1"/>
</dbReference>
<dbReference type="Gene3D" id="3.20.20.20">
    <property type="entry name" value="Dihydropteroate synthase-like"/>
    <property type="match status" value="1"/>
</dbReference>
<gene>
    <name evidence="7 10" type="primary">ispG</name>
    <name evidence="10" type="synonym">gcpE</name>
    <name evidence="10" type="ORF">FYJ80_04210</name>
</gene>
<feature type="binding site" evidence="7">
    <location>
        <position position="296"/>
    </location>
    <ligand>
        <name>[4Fe-4S] cluster</name>
        <dbReference type="ChEBI" id="CHEBI:49883"/>
    </ligand>
</feature>
<dbReference type="GO" id="GO:0005506">
    <property type="term" value="F:iron ion binding"/>
    <property type="evidence" value="ECO:0007669"/>
    <property type="project" value="InterPro"/>
</dbReference>
<accession>A0A7X2PBU7</accession>
<dbReference type="EC" id="1.17.7.3" evidence="7"/>
<dbReference type="GO" id="GO:0046429">
    <property type="term" value="F:4-hydroxy-3-methylbut-2-en-1-yl diphosphate synthase activity (ferredoxin)"/>
    <property type="evidence" value="ECO:0007669"/>
    <property type="project" value="UniProtKB-UniRule"/>
</dbReference>
<dbReference type="InterPro" id="IPR045854">
    <property type="entry name" value="NO2/SO3_Rdtase_4Fe4S_sf"/>
</dbReference>
<dbReference type="AlphaFoldDB" id="A0A7X2PBU7"/>
<dbReference type="SUPFAM" id="SSF51717">
    <property type="entry name" value="Dihydropteroate synthetase-like"/>
    <property type="match status" value="1"/>
</dbReference>
<dbReference type="InterPro" id="IPR058579">
    <property type="entry name" value="IspG_C"/>
</dbReference>
<dbReference type="RefSeq" id="WP_154424941.1">
    <property type="nucleotide sequence ID" value="NZ_VUNN01000005.1"/>
</dbReference>
<evidence type="ECO:0000256" key="6">
    <source>
        <dbReference type="ARBA" id="ARBA00023229"/>
    </source>
</evidence>
<keyword evidence="6 7" id="KW-0414">Isoprene biosynthesis</keyword>
<dbReference type="PIRSF" id="PIRSF004640">
    <property type="entry name" value="IspG"/>
    <property type="match status" value="1"/>
</dbReference>
<dbReference type="PANTHER" id="PTHR30454">
    <property type="entry name" value="4-HYDROXY-3-METHYLBUT-2-EN-1-YL DIPHOSPHATE SYNTHASE"/>
    <property type="match status" value="1"/>
</dbReference>
<name>A0A7X2PBU7_9SPIO</name>
<comment type="caution">
    <text evidence="10">The sequence shown here is derived from an EMBL/GenBank/DDBJ whole genome shotgun (WGS) entry which is preliminary data.</text>
</comment>
<evidence type="ECO:0000256" key="3">
    <source>
        <dbReference type="ARBA" id="ARBA00023002"/>
    </source>
</evidence>
<feature type="binding site" evidence="7">
    <location>
        <position position="264"/>
    </location>
    <ligand>
        <name>[4Fe-4S] cluster</name>
        <dbReference type="ChEBI" id="CHEBI:49883"/>
    </ligand>
</feature>
<evidence type="ECO:0000256" key="2">
    <source>
        <dbReference type="ARBA" id="ARBA00022723"/>
    </source>
</evidence>
<dbReference type="Gene3D" id="3.30.413.10">
    <property type="entry name" value="Sulfite Reductase Hemoprotein, domain 1"/>
    <property type="match status" value="1"/>
</dbReference>
<reference evidence="10 11" key="1">
    <citation type="submission" date="2019-08" db="EMBL/GenBank/DDBJ databases">
        <title>In-depth cultivation of the pig gut microbiome towards novel bacterial diversity and tailored functional studies.</title>
        <authorList>
            <person name="Wylensek D."/>
            <person name="Hitch T.C.A."/>
            <person name="Clavel T."/>
        </authorList>
    </citation>
    <scope>NUCLEOTIDE SEQUENCE [LARGE SCALE GENOMIC DNA]</scope>
    <source>
        <strain evidence="10 11">NM-380-WT-3C1</strain>
    </source>
</reference>
<dbReference type="InterPro" id="IPR016425">
    <property type="entry name" value="IspG_bac"/>
</dbReference>
<evidence type="ECO:0000256" key="5">
    <source>
        <dbReference type="ARBA" id="ARBA00023014"/>
    </source>
</evidence>
<evidence type="ECO:0000259" key="8">
    <source>
        <dbReference type="Pfam" id="PF04551"/>
    </source>
</evidence>
<evidence type="ECO:0000259" key="9">
    <source>
        <dbReference type="Pfam" id="PF26540"/>
    </source>
</evidence>